<reference evidence="1 2" key="1">
    <citation type="submission" date="2018-03" db="EMBL/GenBank/DDBJ databases">
        <title>Comparative genomics illustrates the genes involved in a hyperalkaliphilic mechanisms of Serpentinomonas isolated from highly-alkaline calcium-rich serpentinized springs.</title>
        <authorList>
            <person name="Suzuki S."/>
            <person name="Ishii S."/>
            <person name="Walworth N."/>
            <person name="Bird L."/>
            <person name="Kuenen J.G."/>
            <person name="Nealson K.H."/>
        </authorList>
    </citation>
    <scope>NUCLEOTIDE SEQUENCE [LARGE SCALE GENOMIC DNA]</scope>
    <source>
        <strain evidence="1 2">83</strain>
    </source>
</reference>
<dbReference type="EMBL" id="PVLR01000049">
    <property type="protein sequence ID" value="PRD67640.1"/>
    <property type="molecule type" value="Genomic_DNA"/>
</dbReference>
<protein>
    <recommendedName>
        <fullName evidence="3">Response regulator</fullName>
    </recommendedName>
</protein>
<proteinExistence type="predicted"/>
<sequence length="161" mass="18193">MSKSVILVVEDDEPKQRSIVGMLMEHFQNHFEIKVTESLSGAIEVLTGNEVVFAIVDMSLPTYDFVKDKRGGGTPQGYGGADILRFIDSETEETRTLVLTQYEEFVLSKDGQLRDTRSLEAMLREELDDRFLGVVHYDGQHGAWRKTLLQVLIDLGIERDG</sequence>
<accession>A0A2S9KB40</accession>
<evidence type="ECO:0000313" key="1">
    <source>
        <dbReference type="EMBL" id="PRD67640.1"/>
    </source>
</evidence>
<dbReference type="InterPro" id="IPR011006">
    <property type="entry name" value="CheY-like_superfamily"/>
</dbReference>
<name>A0A2S9KB40_9BURK</name>
<organism evidence="1 2">
    <name type="scientific">Malikia spinosa</name>
    <dbReference type="NCBI Taxonomy" id="86180"/>
    <lineage>
        <taxon>Bacteria</taxon>
        <taxon>Pseudomonadati</taxon>
        <taxon>Pseudomonadota</taxon>
        <taxon>Betaproteobacteria</taxon>
        <taxon>Burkholderiales</taxon>
        <taxon>Comamonadaceae</taxon>
        <taxon>Malikia</taxon>
    </lineage>
</organism>
<dbReference type="AlphaFoldDB" id="A0A2S9KB40"/>
<keyword evidence="2" id="KW-1185">Reference proteome</keyword>
<dbReference type="Gene3D" id="3.40.50.2300">
    <property type="match status" value="1"/>
</dbReference>
<evidence type="ECO:0000313" key="2">
    <source>
        <dbReference type="Proteomes" id="UP000238326"/>
    </source>
</evidence>
<dbReference type="SUPFAM" id="SSF52172">
    <property type="entry name" value="CheY-like"/>
    <property type="match status" value="1"/>
</dbReference>
<comment type="caution">
    <text evidence="1">The sequence shown here is derived from an EMBL/GenBank/DDBJ whole genome shotgun (WGS) entry which is preliminary data.</text>
</comment>
<dbReference type="OrthoDB" id="5520457at2"/>
<evidence type="ECO:0008006" key="3">
    <source>
        <dbReference type="Google" id="ProtNLM"/>
    </source>
</evidence>
<gene>
    <name evidence="1" type="ORF">C6P61_15295</name>
</gene>
<dbReference type="Proteomes" id="UP000238326">
    <property type="component" value="Unassembled WGS sequence"/>
</dbReference>